<proteinExistence type="predicted"/>
<evidence type="ECO:0000313" key="2">
    <source>
        <dbReference type="Proteomes" id="UP001501521"/>
    </source>
</evidence>
<reference evidence="2" key="1">
    <citation type="journal article" date="2019" name="Int. J. Syst. Evol. Microbiol.">
        <title>The Global Catalogue of Microorganisms (GCM) 10K type strain sequencing project: providing services to taxonomists for standard genome sequencing and annotation.</title>
        <authorList>
            <consortium name="The Broad Institute Genomics Platform"/>
            <consortium name="The Broad Institute Genome Sequencing Center for Infectious Disease"/>
            <person name="Wu L."/>
            <person name="Ma J."/>
        </authorList>
    </citation>
    <scope>NUCLEOTIDE SEQUENCE [LARGE SCALE GENOMIC DNA]</scope>
    <source>
        <strain evidence="2">JCM 19125</strain>
    </source>
</reference>
<accession>A0ABP9FPU7</accession>
<dbReference type="EMBL" id="BAABLV010000044">
    <property type="protein sequence ID" value="GAA4908011.1"/>
    <property type="molecule type" value="Genomic_DNA"/>
</dbReference>
<dbReference type="RefSeq" id="WP_345584217.1">
    <property type="nucleotide sequence ID" value="NZ_BAABLV010000044.1"/>
</dbReference>
<dbReference type="Proteomes" id="UP001501521">
    <property type="component" value="Unassembled WGS sequence"/>
</dbReference>
<evidence type="ECO:0008006" key="3">
    <source>
        <dbReference type="Google" id="ProtNLM"/>
    </source>
</evidence>
<organism evidence="1 2">
    <name type="scientific">Tessaracoccus lubricantis</name>
    <dbReference type="NCBI Taxonomy" id="545543"/>
    <lineage>
        <taxon>Bacteria</taxon>
        <taxon>Bacillati</taxon>
        <taxon>Actinomycetota</taxon>
        <taxon>Actinomycetes</taxon>
        <taxon>Propionibacteriales</taxon>
        <taxon>Propionibacteriaceae</taxon>
        <taxon>Tessaracoccus</taxon>
    </lineage>
</organism>
<dbReference type="Gene3D" id="3.90.1140.10">
    <property type="entry name" value="Cyclic phosphodiesterase"/>
    <property type="match status" value="1"/>
</dbReference>
<name>A0ABP9FPU7_9ACTN</name>
<evidence type="ECO:0000313" key="1">
    <source>
        <dbReference type="EMBL" id="GAA4908011.1"/>
    </source>
</evidence>
<gene>
    <name evidence="1" type="ORF">GCM10025789_29420</name>
</gene>
<comment type="caution">
    <text evidence="1">The sequence shown here is derived from an EMBL/GenBank/DDBJ whole genome shotgun (WGS) entry which is preliminary data.</text>
</comment>
<keyword evidence="2" id="KW-1185">Reference proteome</keyword>
<sequence>MRSFFEQMTPWTRNDGSLHVYALPADDVRDRLDQAAARLDGVPNLPVMPAAWRHFTVRRLAQFDDLKHADLSRLAQHLTDELDGVKAFELNLGAPQAQPVAVECIAPSTPEWVALVDAVARAAEAFGGEVLGAPYGPHVSLAYATGDVDEAELIRRLADAPEVGPAVIGSVHLVSVTVRPELGWFDWVELANWTLDAG</sequence>
<dbReference type="InterPro" id="IPR009097">
    <property type="entry name" value="Cyclic_Pdiesterase"/>
</dbReference>
<dbReference type="SUPFAM" id="SSF55144">
    <property type="entry name" value="LigT-like"/>
    <property type="match status" value="1"/>
</dbReference>
<dbReference type="Pfam" id="PF13563">
    <property type="entry name" value="2_5_RNA_ligase2"/>
    <property type="match status" value="1"/>
</dbReference>
<protein>
    <recommendedName>
        <fullName evidence="3">2'-5' RNA ligase</fullName>
    </recommendedName>
</protein>